<accession>A0AAU9XMC1</accession>
<feature type="compositionally biased region" description="Polar residues" evidence="1">
    <location>
        <begin position="62"/>
        <end position="71"/>
    </location>
</feature>
<reference evidence="2 3" key="1">
    <citation type="submission" date="2022-05" db="EMBL/GenBank/DDBJ databases">
        <authorList>
            <consortium name="Genoscope - CEA"/>
            <person name="William W."/>
        </authorList>
    </citation>
    <scope>NUCLEOTIDE SEQUENCE [LARGE SCALE GENOMIC DNA]</scope>
</reference>
<evidence type="ECO:0000256" key="1">
    <source>
        <dbReference type="SAM" id="MobiDB-lite"/>
    </source>
</evidence>
<evidence type="ECO:0000313" key="2">
    <source>
        <dbReference type="EMBL" id="CAH3150805.1"/>
    </source>
</evidence>
<name>A0AAU9XMC1_9CNID</name>
<sequence>MNSTQLELKKPQERIRGNLNITYRVVILMGEIEFQVVIEVLWEVPRIGKKIKDFPGIPKDQGVTSQESSQN</sequence>
<dbReference type="EMBL" id="CALNXJ010000048">
    <property type="protein sequence ID" value="CAH3150805.1"/>
    <property type="molecule type" value="Genomic_DNA"/>
</dbReference>
<protein>
    <submittedName>
        <fullName evidence="2">Uncharacterized protein</fullName>
    </submittedName>
</protein>
<dbReference type="AlphaFoldDB" id="A0AAU9XMC1"/>
<dbReference type="Proteomes" id="UP001159428">
    <property type="component" value="Unassembled WGS sequence"/>
</dbReference>
<gene>
    <name evidence="2" type="ORF">PMEA_00024949</name>
</gene>
<organism evidence="2 3">
    <name type="scientific">Pocillopora meandrina</name>
    <dbReference type="NCBI Taxonomy" id="46732"/>
    <lineage>
        <taxon>Eukaryota</taxon>
        <taxon>Metazoa</taxon>
        <taxon>Cnidaria</taxon>
        <taxon>Anthozoa</taxon>
        <taxon>Hexacorallia</taxon>
        <taxon>Scleractinia</taxon>
        <taxon>Astrocoeniina</taxon>
        <taxon>Pocilloporidae</taxon>
        <taxon>Pocillopora</taxon>
    </lineage>
</organism>
<keyword evidence="3" id="KW-1185">Reference proteome</keyword>
<feature type="region of interest" description="Disordered" evidence="1">
    <location>
        <begin position="52"/>
        <end position="71"/>
    </location>
</feature>
<proteinExistence type="predicted"/>
<evidence type="ECO:0000313" key="3">
    <source>
        <dbReference type="Proteomes" id="UP001159428"/>
    </source>
</evidence>
<comment type="caution">
    <text evidence="2">The sequence shown here is derived from an EMBL/GenBank/DDBJ whole genome shotgun (WGS) entry which is preliminary data.</text>
</comment>